<name>A0ABZ0YVP6_9GAMM</name>
<accession>A0ABZ0YVP6</accession>
<evidence type="ECO:0000256" key="1">
    <source>
        <dbReference type="SAM" id="MobiDB-lite"/>
    </source>
</evidence>
<evidence type="ECO:0000313" key="2">
    <source>
        <dbReference type="EMBL" id="WQH15828.1"/>
    </source>
</evidence>
<reference evidence="2 3" key="1">
    <citation type="submission" date="2023-11" db="EMBL/GenBank/DDBJ databases">
        <title>MicrobeMod: A computational toolkit for identifying prokaryotic methylation and restriction-modification with nanopore sequencing.</title>
        <authorList>
            <person name="Crits-Christoph A."/>
            <person name="Kang S.C."/>
            <person name="Lee H."/>
            <person name="Ostrov N."/>
        </authorList>
    </citation>
    <scope>NUCLEOTIDE SEQUENCE [LARGE SCALE GENOMIC DNA]</scope>
    <source>
        <strain evidence="2 3">ATCC 49870</strain>
    </source>
</reference>
<evidence type="ECO:0008006" key="4">
    <source>
        <dbReference type="Google" id="ProtNLM"/>
    </source>
</evidence>
<sequence length="131" mass="13236">MDMVGVNARTKYAYILMRQFKASAREVNAMTKMKTIVPAFLASAVFLSSGAALADHNSPSGEGTASMPNDIHNTRVDTLGDSDTFVAFVQGGGGADSTNRFLDDDSTVSAGGGMSSGAGAGGMGGGYAGGR</sequence>
<feature type="compositionally biased region" description="Polar residues" evidence="1">
    <location>
        <begin position="57"/>
        <end position="67"/>
    </location>
</feature>
<keyword evidence="3" id="KW-1185">Reference proteome</keyword>
<evidence type="ECO:0000313" key="3">
    <source>
        <dbReference type="Proteomes" id="UP001327459"/>
    </source>
</evidence>
<proteinExistence type="predicted"/>
<dbReference type="RefSeq" id="WP_322520851.1">
    <property type="nucleotide sequence ID" value="NZ_CP140153.1"/>
</dbReference>
<dbReference type="Proteomes" id="UP001327459">
    <property type="component" value="Chromosome"/>
</dbReference>
<feature type="region of interest" description="Disordered" evidence="1">
    <location>
        <begin position="55"/>
        <end position="76"/>
    </location>
</feature>
<protein>
    <recommendedName>
        <fullName evidence="4">ESPR domain-containing protein</fullName>
    </recommendedName>
</protein>
<dbReference type="EMBL" id="CP140153">
    <property type="protein sequence ID" value="WQH15828.1"/>
    <property type="molecule type" value="Genomic_DNA"/>
</dbReference>
<organism evidence="2 3">
    <name type="scientific">Guyparkeria halophila</name>
    <dbReference type="NCBI Taxonomy" id="47960"/>
    <lineage>
        <taxon>Bacteria</taxon>
        <taxon>Pseudomonadati</taxon>
        <taxon>Pseudomonadota</taxon>
        <taxon>Gammaproteobacteria</taxon>
        <taxon>Chromatiales</taxon>
        <taxon>Thioalkalibacteraceae</taxon>
        <taxon>Guyparkeria</taxon>
    </lineage>
</organism>
<gene>
    <name evidence="2" type="ORF">SR882_08665</name>
</gene>